<keyword evidence="6 13" id="KW-0808">Transferase</keyword>
<sequence length="583" mass="66834">MKQWLLQKRWRVLLAGFLTVALPLVGLTLYVYMQVLAEFEKIGLQEIQTFFNLAVYHTEEKINDDISSGKIFASRPQLLEALQKSDRKTVHENLKDLLENLTNMERAAITNRNGIMLANYPEDQRVIGMDFSFRDWYRGVSNKWEPYVSDFFLIETRPPRYLFVIAVPIRGKSGEIAAVLVLQPKEDYLKNILAEMRIGNSFIYAVDKHGNLIYHPQYTLDRVVDFSKMPAVDKVKKGVAGIEQNYDTMHKERIISAFRPMKWGWGVIMQRPSEEVFHHSGEIALGLFSLAAAFLILGGIVAYKGAGLLFAYHRLSLELQEKEIHEREMKEMLRTELAEHLQTGQKLAETMAELERSNKDLEQFAYVASHDLQEPLRKITGFIDLLEKRYGGRFDQEAAGYIHYVVDGAKRMQTLINDLLAYCRIGTRGKPFLQTDFNNVLMHVLADLGKTIESRGAEITYDPMPTLRADDLQIGQVFQNLISNAIKFCRDVQPRIHIGARYEGDEWIFSVSDNGIGIKRDFFDRIFVMFQRLHTQTEYPGTGIGLAVCKKIVERHGGNIWVESEVGKGATFYFSIPGRQQGE</sequence>
<evidence type="ECO:0000256" key="3">
    <source>
        <dbReference type="ARBA" id="ARBA00012438"/>
    </source>
</evidence>
<dbReference type="Pfam" id="PF02743">
    <property type="entry name" value="dCache_1"/>
    <property type="match status" value="1"/>
</dbReference>
<evidence type="ECO:0000256" key="10">
    <source>
        <dbReference type="ARBA" id="ARBA00023136"/>
    </source>
</evidence>
<dbReference type="CDD" id="cd16921">
    <property type="entry name" value="HATPase_FilI-like"/>
    <property type="match status" value="1"/>
</dbReference>
<comment type="catalytic activity">
    <reaction evidence="1">
        <text>ATP + protein L-histidine = ADP + protein N-phospho-L-histidine.</text>
        <dbReference type="EC" id="2.7.13.3"/>
    </reaction>
</comment>
<evidence type="ECO:0000313" key="13">
    <source>
        <dbReference type="EMBL" id="SPP99743.1"/>
    </source>
</evidence>
<reference evidence="14" key="1">
    <citation type="submission" date="2018-03" db="EMBL/GenBank/DDBJ databases">
        <authorList>
            <person name="Zecchin S."/>
        </authorList>
    </citation>
    <scope>NUCLEOTIDE SEQUENCE [LARGE SCALE GENOMIC DNA]</scope>
</reference>
<dbReference type="PANTHER" id="PTHR43304:SF1">
    <property type="entry name" value="PAC DOMAIN-CONTAINING PROTEIN"/>
    <property type="match status" value="1"/>
</dbReference>
<evidence type="ECO:0000256" key="11">
    <source>
        <dbReference type="SAM" id="Phobius"/>
    </source>
</evidence>
<comment type="subcellular location">
    <subcellularLocation>
        <location evidence="2">Cell membrane</location>
        <topology evidence="2">Multi-pass membrane protein</topology>
    </subcellularLocation>
</comment>
<dbReference type="InterPro" id="IPR003594">
    <property type="entry name" value="HATPase_dom"/>
</dbReference>
<dbReference type="Pfam" id="PF00512">
    <property type="entry name" value="HisKA"/>
    <property type="match status" value="1"/>
</dbReference>
<keyword evidence="10 11" id="KW-0472">Membrane</keyword>
<dbReference type="InterPro" id="IPR036097">
    <property type="entry name" value="HisK_dim/P_sf"/>
</dbReference>
<evidence type="ECO:0000313" key="14">
    <source>
        <dbReference type="Proteomes" id="UP000245125"/>
    </source>
</evidence>
<dbReference type="GO" id="GO:0005886">
    <property type="term" value="C:plasma membrane"/>
    <property type="evidence" value="ECO:0007669"/>
    <property type="project" value="UniProtKB-SubCell"/>
</dbReference>
<evidence type="ECO:0000256" key="1">
    <source>
        <dbReference type="ARBA" id="ARBA00000085"/>
    </source>
</evidence>
<dbReference type="SMART" id="SM00388">
    <property type="entry name" value="HisKA"/>
    <property type="match status" value="1"/>
</dbReference>
<evidence type="ECO:0000259" key="12">
    <source>
        <dbReference type="PROSITE" id="PS50109"/>
    </source>
</evidence>
<keyword evidence="5" id="KW-0597">Phosphoprotein</keyword>
<dbReference type="InterPro" id="IPR033479">
    <property type="entry name" value="dCache_1"/>
</dbReference>
<dbReference type="EMBL" id="OUUY01000014">
    <property type="protein sequence ID" value="SPP99743.1"/>
    <property type="molecule type" value="Genomic_DNA"/>
</dbReference>
<keyword evidence="14" id="KW-1185">Reference proteome</keyword>
<keyword evidence="8 13" id="KW-0418">Kinase</keyword>
<dbReference type="SUPFAM" id="SSF55874">
    <property type="entry name" value="ATPase domain of HSP90 chaperone/DNA topoisomerase II/histidine kinase"/>
    <property type="match status" value="1"/>
</dbReference>
<dbReference type="CDD" id="cd00082">
    <property type="entry name" value="HisKA"/>
    <property type="match status" value="1"/>
</dbReference>
<dbReference type="Gene3D" id="3.30.565.10">
    <property type="entry name" value="Histidine kinase-like ATPase, C-terminal domain"/>
    <property type="match status" value="1"/>
</dbReference>
<dbReference type="GO" id="GO:0000155">
    <property type="term" value="F:phosphorelay sensor kinase activity"/>
    <property type="evidence" value="ECO:0007669"/>
    <property type="project" value="InterPro"/>
</dbReference>
<dbReference type="InterPro" id="IPR005467">
    <property type="entry name" value="His_kinase_dom"/>
</dbReference>
<keyword evidence="7 11" id="KW-0812">Transmembrane</keyword>
<evidence type="ECO:0000256" key="2">
    <source>
        <dbReference type="ARBA" id="ARBA00004651"/>
    </source>
</evidence>
<dbReference type="FunFam" id="3.30.565.10:FF:000006">
    <property type="entry name" value="Sensor histidine kinase WalK"/>
    <property type="match status" value="1"/>
</dbReference>
<keyword evidence="9 11" id="KW-1133">Transmembrane helix</keyword>
<dbReference type="Gene3D" id="1.10.287.130">
    <property type="match status" value="1"/>
</dbReference>
<evidence type="ECO:0000256" key="7">
    <source>
        <dbReference type="ARBA" id="ARBA00022692"/>
    </source>
</evidence>
<dbReference type="Pfam" id="PF02518">
    <property type="entry name" value="HATPase_c"/>
    <property type="match status" value="1"/>
</dbReference>
<accession>A0A2U3QE97</accession>
<gene>
    <name evidence="13" type="ORF">NBG4_1100003</name>
</gene>
<feature type="domain" description="Histidine kinase" evidence="12">
    <location>
        <begin position="367"/>
        <end position="580"/>
    </location>
</feature>
<dbReference type="PROSITE" id="PS50109">
    <property type="entry name" value="HIS_KIN"/>
    <property type="match status" value="1"/>
</dbReference>
<dbReference type="AlphaFoldDB" id="A0A2U3QE97"/>
<protein>
    <recommendedName>
        <fullName evidence="3">histidine kinase</fullName>
        <ecNumber evidence="3">2.7.13.3</ecNumber>
    </recommendedName>
</protein>
<dbReference type="PANTHER" id="PTHR43304">
    <property type="entry name" value="PHYTOCHROME-LIKE PROTEIN CPH1"/>
    <property type="match status" value="1"/>
</dbReference>
<dbReference type="InterPro" id="IPR003661">
    <property type="entry name" value="HisK_dim/P_dom"/>
</dbReference>
<evidence type="ECO:0000256" key="6">
    <source>
        <dbReference type="ARBA" id="ARBA00022679"/>
    </source>
</evidence>
<evidence type="ECO:0000256" key="9">
    <source>
        <dbReference type="ARBA" id="ARBA00022989"/>
    </source>
</evidence>
<evidence type="ECO:0000256" key="5">
    <source>
        <dbReference type="ARBA" id="ARBA00022553"/>
    </source>
</evidence>
<dbReference type="InterPro" id="IPR004358">
    <property type="entry name" value="Sig_transdc_His_kin-like_C"/>
</dbReference>
<evidence type="ECO:0000256" key="4">
    <source>
        <dbReference type="ARBA" id="ARBA00022475"/>
    </source>
</evidence>
<dbReference type="SMART" id="SM00387">
    <property type="entry name" value="HATPase_c"/>
    <property type="match status" value="1"/>
</dbReference>
<dbReference type="Gene3D" id="3.30.450.20">
    <property type="entry name" value="PAS domain"/>
    <property type="match status" value="1"/>
</dbReference>
<dbReference type="EC" id="2.7.13.3" evidence="3"/>
<dbReference type="CDD" id="cd18773">
    <property type="entry name" value="PDC1_HK_sensor"/>
    <property type="match status" value="1"/>
</dbReference>
<dbReference type="SUPFAM" id="SSF103190">
    <property type="entry name" value="Sensory domain-like"/>
    <property type="match status" value="1"/>
</dbReference>
<dbReference type="InterPro" id="IPR052162">
    <property type="entry name" value="Sensor_kinase/Photoreceptor"/>
</dbReference>
<dbReference type="InterPro" id="IPR029151">
    <property type="entry name" value="Sensor-like_sf"/>
</dbReference>
<dbReference type="Proteomes" id="UP000245125">
    <property type="component" value="Unassembled WGS sequence"/>
</dbReference>
<dbReference type="PRINTS" id="PR00344">
    <property type="entry name" value="BCTRLSENSOR"/>
</dbReference>
<proteinExistence type="predicted"/>
<dbReference type="InterPro" id="IPR036890">
    <property type="entry name" value="HATPase_C_sf"/>
</dbReference>
<dbReference type="SUPFAM" id="SSF47384">
    <property type="entry name" value="Homodimeric domain of signal transducing histidine kinase"/>
    <property type="match status" value="1"/>
</dbReference>
<evidence type="ECO:0000256" key="8">
    <source>
        <dbReference type="ARBA" id="ARBA00022777"/>
    </source>
</evidence>
<keyword evidence="4" id="KW-1003">Cell membrane</keyword>
<name>A0A2U3QE97_9BACT</name>
<organism evidence="13 14">
    <name type="scientific">Candidatus Sulfobium mesophilum</name>
    <dbReference type="NCBI Taxonomy" id="2016548"/>
    <lineage>
        <taxon>Bacteria</taxon>
        <taxon>Pseudomonadati</taxon>
        <taxon>Nitrospirota</taxon>
        <taxon>Nitrospiria</taxon>
        <taxon>Nitrospirales</taxon>
        <taxon>Nitrospiraceae</taxon>
        <taxon>Candidatus Sulfobium</taxon>
    </lineage>
</organism>
<feature type="transmembrane region" description="Helical" evidence="11">
    <location>
        <begin position="12"/>
        <end position="33"/>
    </location>
</feature>